<reference evidence="2 3" key="1">
    <citation type="submission" date="2023-01" db="EMBL/GenBank/DDBJ databases">
        <title>Analysis of 21 Apiospora genomes using comparative genomics revels a genus with tremendous synthesis potential of carbohydrate active enzymes and secondary metabolites.</title>
        <authorList>
            <person name="Sorensen T."/>
        </authorList>
    </citation>
    <scope>NUCLEOTIDE SEQUENCE [LARGE SCALE GENOMIC DNA]</scope>
    <source>
        <strain evidence="2 3">CBS 20057</strain>
    </source>
</reference>
<accession>A0ABR1RKK2</accession>
<feature type="compositionally biased region" description="Polar residues" evidence="1">
    <location>
        <begin position="42"/>
        <end position="54"/>
    </location>
</feature>
<name>A0ABR1RKK2_9PEZI</name>
<keyword evidence="3" id="KW-1185">Reference proteome</keyword>
<sequence length="411" mass="47663">MDPINRNLVHIHAVVHTLGQDVERLRSDVEHAKLASGPSPTPTNSQASASTSLGSRQRRYQYILDRTRSLPKNQFLDLVQEEMQRIWQEDDPRSATHLKLPRHMMIDRLRTKAALAVKEQWTKQGIWQPSFEGLIQKRYLNVGVWKHQELLRLIDDHGTDLEKCPNTYARLCRHRDASKPCQQFRYQVDKVRDRLLGEWRQSVIEKEKEDTASATNVFLPPAQIDTQAYQEVRKAWTRRRIWDEQWEVLPGQHWSHERPLEELLTPQEAKWYAEFKASWVEPGFDGPHRLVHRVESEREVLEMFERRIGGTMSFRNGRADPHRGVKRMRRSSWQDSLPDGDSTGTISSEDPISEGETPPRKTRAMEVLDATDELSSNCDVPGSLGQGSAKSKRRVWKSPFVVDNDESSEPL</sequence>
<feature type="region of interest" description="Disordered" evidence="1">
    <location>
        <begin position="312"/>
        <end position="411"/>
    </location>
</feature>
<evidence type="ECO:0000313" key="2">
    <source>
        <dbReference type="EMBL" id="KAK8015494.1"/>
    </source>
</evidence>
<feature type="compositionally biased region" description="Basic and acidic residues" evidence="1">
    <location>
        <begin position="357"/>
        <end position="366"/>
    </location>
</feature>
<dbReference type="Proteomes" id="UP001396898">
    <property type="component" value="Unassembled WGS sequence"/>
</dbReference>
<evidence type="ECO:0000256" key="1">
    <source>
        <dbReference type="SAM" id="MobiDB-lite"/>
    </source>
</evidence>
<dbReference type="EMBL" id="JAQQWI010000012">
    <property type="protein sequence ID" value="KAK8015494.1"/>
    <property type="molecule type" value="Genomic_DNA"/>
</dbReference>
<protein>
    <submittedName>
        <fullName evidence="2">Uncharacterized protein</fullName>
    </submittedName>
</protein>
<gene>
    <name evidence="2" type="ORF">PG991_008382</name>
</gene>
<comment type="caution">
    <text evidence="2">The sequence shown here is derived from an EMBL/GenBank/DDBJ whole genome shotgun (WGS) entry which is preliminary data.</text>
</comment>
<feature type="region of interest" description="Disordered" evidence="1">
    <location>
        <begin position="33"/>
        <end position="54"/>
    </location>
</feature>
<proteinExistence type="predicted"/>
<organism evidence="2 3">
    <name type="scientific">Apiospora marii</name>
    <dbReference type="NCBI Taxonomy" id="335849"/>
    <lineage>
        <taxon>Eukaryota</taxon>
        <taxon>Fungi</taxon>
        <taxon>Dikarya</taxon>
        <taxon>Ascomycota</taxon>
        <taxon>Pezizomycotina</taxon>
        <taxon>Sordariomycetes</taxon>
        <taxon>Xylariomycetidae</taxon>
        <taxon>Amphisphaeriales</taxon>
        <taxon>Apiosporaceae</taxon>
        <taxon>Apiospora</taxon>
    </lineage>
</organism>
<evidence type="ECO:0000313" key="3">
    <source>
        <dbReference type="Proteomes" id="UP001396898"/>
    </source>
</evidence>